<sequence length="136" mass="16283">MSYFYEWRGFKYPAHFIQKIAQERDHIDIYVIDIDELKDTEILQKYKVSNFPSMIYFRGDVFQSFNTNSQNYLTNKELTEDHVRNFVDGIENGEWLTEAIEEDEFQIQMRPGMNKKQGSNDVNDDDLDDILEHIEL</sequence>
<dbReference type="SUPFAM" id="SSF52833">
    <property type="entry name" value="Thioredoxin-like"/>
    <property type="match status" value="1"/>
</dbReference>
<dbReference type="CDD" id="cd02947">
    <property type="entry name" value="TRX_family"/>
    <property type="match status" value="1"/>
</dbReference>
<dbReference type="InterPro" id="IPR036249">
    <property type="entry name" value="Thioredoxin-like_sf"/>
</dbReference>
<organism evidence="1 2">
    <name type="scientific">Candida verbasci</name>
    <dbReference type="NCBI Taxonomy" id="1227364"/>
    <lineage>
        <taxon>Eukaryota</taxon>
        <taxon>Fungi</taxon>
        <taxon>Dikarya</taxon>
        <taxon>Ascomycota</taxon>
        <taxon>Saccharomycotina</taxon>
        <taxon>Pichiomycetes</taxon>
        <taxon>Debaryomycetaceae</taxon>
        <taxon>Candida/Lodderomyces clade</taxon>
        <taxon>Candida</taxon>
    </lineage>
</organism>
<reference evidence="1" key="1">
    <citation type="submission" date="2022-12" db="EMBL/GenBank/DDBJ databases">
        <authorList>
            <person name="Brejova B."/>
        </authorList>
    </citation>
    <scope>NUCLEOTIDE SEQUENCE</scope>
</reference>
<dbReference type="Gene3D" id="3.40.30.10">
    <property type="entry name" value="Glutaredoxin"/>
    <property type="match status" value="1"/>
</dbReference>
<keyword evidence="2" id="KW-1185">Reference proteome</keyword>
<dbReference type="Proteomes" id="UP001152885">
    <property type="component" value="Unassembled WGS sequence"/>
</dbReference>
<comment type="caution">
    <text evidence="1">The sequence shown here is derived from an EMBL/GenBank/DDBJ whole genome shotgun (WGS) entry which is preliminary data.</text>
</comment>
<accession>A0A9W4TY63</accession>
<evidence type="ECO:0008006" key="3">
    <source>
        <dbReference type="Google" id="ProtNLM"/>
    </source>
</evidence>
<dbReference type="EMBL" id="CANTUO010000004">
    <property type="protein sequence ID" value="CAI5759335.1"/>
    <property type="molecule type" value="Genomic_DNA"/>
</dbReference>
<dbReference type="AlphaFoldDB" id="A0A9W4TY63"/>
<gene>
    <name evidence="1" type="ORF">CANVERA_P3845</name>
</gene>
<dbReference type="OrthoDB" id="10264505at2759"/>
<proteinExistence type="predicted"/>
<protein>
    <recommendedName>
        <fullName evidence="3">Thioredoxin domain-containing protein</fullName>
    </recommendedName>
</protein>
<evidence type="ECO:0000313" key="2">
    <source>
        <dbReference type="Proteomes" id="UP001152885"/>
    </source>
</evidence>
<evidence type="ECO:0000313" key="1">
    <source>
        <dbReference type="EMBL" id="CAI5759335.1"/>
    </source>
</evidence>
<name>A0A9W4TY63_9ASCO</name>